<feature type="region of interest" description="Disordered" evidence="1">
    <location>
        <begin position="642"/>
        <end position="707"/>
    </location>
</feature>
<feature type="region of interest" description="Disordered" evidence="1">
    <location>
        <begin position="593"/>
        <end position="623"/>
    </location>
</feature>
<gene>
    <name evidence="2" type="ORF">TGRUB_433360</name>
</gene>
<feature type="compositionally biased region" description="Basic and acidic residues" evidence="1">
    <location>
        <begin position="679"/>
        <end position="690"/>
    </location>
</feature>
<evidence type="ECO:0000256" key="1">
    <source>
        <dbReference type="SAM" id="MobiDB-lite"/>
    </source>
</evidence>
<feature type="compositionally biased region" description="Low complexity" evidence="1">
    <location>
        <begin position="642"/>
        <end position="655"/>
    </location>
</feature>
<dbReference type="VEuPathDB" id="ToxoDB:TGRUB_433360"/>
<name>A0A086LLS5_TOXGO</name>
<feature type="compositionally biased region" description="Basic and acidic residues" evidence="1">
    <location>
        <begin position="727"/>
        <end position="740"/>
    </location>
</feature>
<reference evidence="2 3" key="1">
    <citation type="submission" date="2014-05" db="EMBL/GenBank/DDBJ databases">
        <authorList>
            <person name="Sibley D."/>
            <person name="Venepally P."/>
            <person name="Karamycheva S."/>
            <person name="Hadjithomas M."/>
            <person name="Khan A."/>
            <person name="Brunk B."/>
            <person name="Roos D."/>
            <person name="Caler E."/>
            <person name="Lorenzi H."/>
        </authorList>
    </citation>
    <scope>NUCLEOTIDE SEQUENCE [LARGE SCALE GENOMIC DNA]</scope>
    <source>
        <strain evidence="2 3">RUB</strain>
    </source>
</reference>
<feature type="compositionally biased region" description="Basic and acidic residues" evidence="1">
    <location>
        <begin position="431"/>
        <end position="468"/>
    </location>
</feature>
<feature type="region of interest" description="Disordered" evidence="1">
    <location>
        <begin position="362"/>
        <end position="474"/>
    </location>
</feature>
<organism evidence="2 3">
    <name type="scientific">Toxoplasma gondii RUB</name>
    <dbReference type="NCBI Taxonomy" id="935652"/>
    <lineage>
        <taxon>Eukaryota</taxon>
        <taxon>Sar</taxon>
        <taxon>Alveolata</taxon>
        <taxon>Apicomplexa</taxon>
        <taxon>Conoidasida</taxon>
        <taxon>Coccidia</taxon>
        <taxon>Eucoccidiorida</taxon>
        <taxon>Eimeriorina</taxon>
        <taxon>Sarcocystidae</taxon>
        <taxon>Toxoplasma</taxon>
    </lineage>
</organism>
<evidence type="ECO:0000313" key="2">
    <source>
        <dbReference type="EMBL" id="KFG57593.1"/>
    </source>
</evidence>
<feature type="compositionally biased region" description="Basic and acidic residues" evidence="1">
    <location>
        <begin position="74"/>
        <end position="134"/>
    </location>
</feature>
<feature type="compositionally biased region" description="Polar residues" evidence="1">
    <location>
        <begin position="663"/>
        <end position="678"/>
    </location>
</feature>
<accession>A0A086LLS5</accession>
<feature type="region of interest" description="Disordered" evidence="1">
    <location>
        <begin position="727"/>
        <end position="807"/>
    </location>
</feature>
<feature type="compositionally biased region" description="Low complexity" evidence="1">
    <location>
        <begin position="46"/>
        <end position="68"/>
    </location>
</feature>
<protein>
    <submittedName>
        <fullName evidence="2">Uncharacterized protein</fullName>
    </submittedName>
</protein>
<dbReference type="AlphaFoldDB" id="A0A086LLS5"/>
<feature type="region of interest" description="Disordered" evidence="1">
    <location>
        <begin position="32"/>
        <end position="136"/>
    </location>
</feature>
<proteinExistence type="predicted"/>
<evidence type="ECO:0000313" key="3">
    <source>
        <dbReference type="Proteomes" id="UP000028834"/>
    </source>
</evidence>
<feature type="compositionally biased region" description="Basic and acidic residues" evidence="1">
    <location>
        <begin position="400"/>
        <end position="418"/>
    </location>
</feature>
<sequence>MEDLSKPALQLALCACPSIRIERSESYLRNASSWQGAAVYAESRPSRSSFSSSSSFSSFSVPRSNRNVGGVSSAERRWKAEAEKTGGRREKEGEQTEETREEEKSEESKEANEKEEAETKEKQRGTGERPRERQLLPTVVENAVRLARKRIRDKNRLFRRIEEAKQKQEENRRLDLFARRDQRLRLFIRRQQEELRRLQASQAETVGASSDADLRAFSIPSVPSSSLSAEVSEILSQGPLVLQDGVVVLTEGQAALAAAREAARLLGPEGERLCKQGVSEERRREGAEQRVAWDKERGQFAAGKKTPEFPGNNALLDEVREDAGGGGVATAADRGASVHRGASRFEEERLLSRDGLLEEREELEEFDPTRRSPPLLRQSALVRSESYDTTRCSSYVEGGKGGEREKAVPVVETQRELSENGTASSAVSSVERVRLESRFSEGDALQRETSDLGEPDRSLRGDSPRDKMLGSGNRAADMLTLRDCGRGAKSPRAVSCAGACTPSARQAEKLETPRKELLEIRSKANVATDTGLDGVWSGTPASRVAVRTSLSLMLQKVEPRACGAQPVASHERRIVTPRHLGRESNSALLAKFLDSQKTEESGADTESEERRRGPGACLVAKRGTGSGTEAVGVTLAALVSSSSSVSLTPRGAARAAGRDRGQASMQVQQKTRGASQTARTEEGRDRDDRLSLLSLEESGVMDSPRSWMTREEESAWAGYFQQVAEERRRPSFAEGVGDRRRGNRGGPRSGEQASSAKRSLCPAVDARQLREEGRGNAGEDAWCESGGDEDARFAEQAESREGGERATRSFASFAAVAAERQSLRSARGKWREELGRIEEDVRADVEIHCAVDRLVETEHIRQDRRLQREDRLRGRYATENEDCYYTAELENEF</sequence>
<dbReference type="EMBL" id="AFYV02002793">
    <property type="protein sequence ID" value="KFG57593.1"/>
    <property type="molecule type" value="Genomic_DNA"/>
</dbReference>
<dbReference type="Proteomes" id="UP000028834">
    <property type="component" value="Unassembled WGS sequence"/>
</dbReference>
<feature type="compositionally biased region" description="Basic and acidic residues" evidence="1">
    <location>
        <begin position="789"/>
        <end position="807"/>
    </location>
</feature>
<comment type="caution">
    <text evidence="2">The sequence shown here is derived from an EMBL/GenBank/DDBJ whole genome shotgun (WGS) entry which is preliminary data.</text>
</comment>